<evidence type="ECO:0000256" key="1">
    <source>
        <dbReference type="SAM" id="Coils"/>
    </source>
</evidence>
<reference evidence="2" key="1">
    <citation type="submission" date="2018-06" db="EMBL/GenBank/DDBJ databases">
        <authorList>
            <person name="Zhirakovskaya E."/>
        </authorList>
    </citation>
    <scope>NUCLEOTIDE SEQUENCE</scope>
</reference>
<evidence type="ECO:0008006" key="3">
    <source>
        <dbReference type="Google" id="ProtNLM"/>
    </source>
</evidence>
<protein>
    <recommendedName>
        <fullName evidence="3">Gas vesicle protein</fullName>
    </recommendedName>
</protein>
<name>A0A3B0UCY3_9ZZZZ</name>
<dbReference type="EMBL" id="UOES01000461">
    <property type="protein sequence ID" value="VAW28825.1"/>
    <property type="molecule type" value="Genomic_DNA"/>
</dbReference>
<accession>A0A3B0UCY3</accession>
<dbReference type="PANTHER" id="PTHR35792">
    <property type="entry name" value="GENERAL STRESS PROTEIN"/>
    <property type="match status" value="1"/>
</dbReference>
<dbReference type="InterPro" id="IPR052928">
    <property type="entry name" value="Desiccation-related_membrane"/>
</dbReference>
<proteinExistence type="predicted"/>
<feature type="coiled-coil region" evidence="1">
    <location>
        <begin position="34"/>
        <end position="98"/>
    </location>
</feature>
<dbReference type="InterPro" id="IPR024623">
    <property type="entry name" value="YtxH"/>
</dbReference>
<evidence type="ECO:0000313" key="2">
    <source>
        <dbReference type="EMBL" id="VAW28825.1"/>
    </source>
</evidence>
<organism evidence="2">
    <name type="scientific">hydrothermal vent metagenome</name>
    <dbReference type="NCBI Taxonomy" id="652676"/>
    <lineage>
        <taxon>unclassified sequences</taxon>
        <taxon>metagenomes</taxon>
        <taxon>ecological metagenomes</taxon>
    </lineage>
</organism>
<gene>
    <name evidence="2" type="ORF">MNBD_BACTEROID06-1638</name>
</gene>
<sequence length="99" mass="10792">MSKNSNSLFTFLVGAAAGAALGILFAPDKGSSTRNKLSYNLDKYKATLEEMIEELIENSEEPISQAKSQGEKVVNEAKEKAEQLLADVDELIGQIKEED</sequence>
<keyword evidence="1" id="KW-0175">Coiled coil</keyword>
<dbReference type="AlphaFoldDB" id="A0A3B0UCY3"/>
<dbReference type="Pfam" id="PF12732">
    <property type="entry name" value="YtxH"/>
    <property type="match status" value="1"/>
</dbReference>
<dbReference type="PANTHER" id="PTHR35792:SF1">
    <property type="entry name" value="SLL0268 PROTEIN"/>
    <property type="match status" value="1"/>
</dbReference>